<evidence type="ECO:0000313" key="4">
    <source>
        <dbReference type="Proteomes" id="UP000758701"/>
    </source>
</evidence>
<comment type="caution">
    <text evidence="3">The sequence shown here is derived from an EMBL/GenBank/DDBJ whole genome shotgun (WGS) entry which is preliminary data.</text>
</comment>
<keyword evidence="3" id="KW-0067">ATP-binding</keyword>
<name>A0ABS7W529_STROV</name>
<evidence type="ECO:0000313" key="3">
    <source>
        <dbReference type="EMBL" id="MBZ6153067.1"/>
    </source>
</evidence>
<keyword evidence="1" id="KW-0808">Transferase</keyword>
<protein>
    <submittedName>
        <fullName evidence="3">ATP-binding protein</fullName>
    </submittedName>
</protein>
<reference evidence="3 4" key="1">
    <citation type="submission" date="2021-06" db="EMBL/GenBank/DDBJ databases">
        <title>Ecological speciation of a Streptomyces species isolated from different habitats and geographic origins.</title>
        <authorList>
            <person name="Wang J."/>
        </authorList>
    </citation>
    <scope>NUCLEOTIDE SEQUENCE [LARGE SCALE GENOMIC DNA]</scope>
    <source>
        <strain evidence="3 4">FXJ8.012</strain>
    </source>
</reference>
<dbReference type="GO" id="GO:0005524">
    <property type="term" value="F:ATP binding"/>
    <property type="evidence" value="ECO:0007669"/>
    <property type="project" value="UniProtKB-KW"/>
</dbReference>
<dbReference type="RefSeq" id="WP_351849216.1">
    <property type="nucleotide sequence ID" value="NZ_JAHSST010000006.1"/>
</dbReference>
<dbReference type="InterPro" id="IPR050267">
    <property type="entry name" value="Anti-sigma-factor_SerPK"/>
</dbReference>
<evidence type="ECO:0000256" key="1">
    <source>
        <dbReference type="ARBA" id="ARBA00022527"/>
    </source>
</evidence>
<dbReference type="SUPFAM" id="SSF55874">
    <property type="entry name" value="ATPase domain of HSP90 chaperone/DNA topoisomerase II/histidine kinase"/>
    <property type="match status" value="1"/>
</dbReference>
<dbReference type="Gene3D" id="3.30.565.10">
    <property type="entry name" value="Histidine kinase-like ATPase, C-terminal domain"/>
    <property type="match status" value="1"/>
</dbReference>
<feature type="domain" description="Histidine kinase/HSP90-like ATPase" evidence="2">
    <location>
        <begin position="18"/>
        <end position="118"/>
    </location>
</feature>
<dbReference type="InterPro" id="IPR036890">
    <property type="entry name" value="HATPase_C_sf"/>
</dbReference>
<dbReference type="InterPro" id="IPR003594">
    <property type="entry name" value="HATPase_dom"/>
</dbReference>
<gene>
    <name evidence="3" type="ORF">KVH32_18155</name>
</gene>
<organism evidence="3 4">
    <name type="scientific">Streptomyces olivaceus</name>
    <dbReference type="NCBI Taxonomy" id="47716"/>
    <lineage>
        <taxon>Bacteria</taxon>
        <taxon>Bacillati</taxon>
        <taxon>Actinomycetota</taxon>
        <taxon>Actinomycetes</taxon>
        <taxon>Kitasatosporales</taxon>
        <taxon>Streptomycetaceae</taxon>
        <taxon>Streptomyces</taxon>
    </lineage>
</organism>
<keyword evidence="1" id="KW-0723">Serine/threonine-protein kinase</keyword>
<dbReference type="Proteomes" id="UP000758701">
    <property type="component" value="Unassembled WGS sequence"/>
</dbReference>
<dbReference type="PANTHER" id="PTHR35526:SF3">
    <property type="entry name" value="ANTI-SIGMA-F FACTOR RSBW"/>
    <property type="match status" value="1"/>
</dbReference>
<evidence type="ECO:0000259" key="2">
    <source>
        <dbReference type="Pfam" id="PF13581"/>
    </source>
</evidence>
<dbReference type="PANTHER" id="PTHR35526">
    <property type="entry name" value="ANTI-SIGMA-F FACTOR RSBW-RELATED"/>
    <property type="match status" value="1"/>
</dbReference>
<dbReference type="EMBL" id="JAHSTP010000006">
    <property type="protein sequence ID" value="MBZ6153067.1"/>
    <property type="molecule type" value="Genomic_DNA"/>
</dbReference>
<accession>A0ABS7W529</accession>
<proteinExistence type="predicted"/>
<keyword evidence="4" id="KW-1185">Reference proteome</keyword>
<keyword evidence="1" id="KW-0418">Kinase</keyword>
<sequence length="220" mass="24428">MDDSLWRPTQPWRLPFLAAADQVWSMRRALRMHLEYWGLHELTDAAEICASELVTNVIKHVGPDTPSTLIASVSGSHLRIEVHDPDARALPTLTGASLDGETGRGMTLVDGVSDRWGVELAGDHKVTWCEFRRGTTSAERQRLPVPRLARAADVLSLYSGGRWAQEAVDQGRLSVALAEEAAINAITDLLHWFCVHGWDVDDALDRAQSHFEAECEVRLI</sequence>
<keyword evidence="3" id="KW-0547">Nucleotide-binding</keyword>
<dbReference type="CDD" id="cd16936">
    <property type="entry name" value="HATPase_RsbW-like"/>
    <property type="match status" value="1"/>
</dbReference>
<dbReference type="Pfam" id="PF13581">
    <property type="entry name" value="HATPase_c_2"/>
    <property type="match status" value="1"/>
</dbReference>